<keyword evidence="1" id="KW-0472">Membrane</keyword>
<feature type="transmembrane region" description="Helical" evidence="1">
    <location>
        <begin position="79"/>
        <end position="100"/>
    </location>
</feature>
<accession>A0AAW0DFT2</accession>
<comment type="caution">
    <text evidence="2">The sequence shown here is derived from an EMBL/GenBank/DDBJ whole genome shotgun (WGS) entry which is preliminary data.</text>
</comment>
<gene>
    <name evidence="2" type="ORF">R3P38DRAFT_2763253</name>
</gene>
<evidence type="ECO:0000313" key="2">
    <source>
        <dbReference type="EMBL" id="KAK7050197.1"/>
    </source>
</evidence>
<name>A0AAW0DFT2_9AGAR</name>
<dbReference type="Proteomes" id="UP001362999">
    <property type="component" value="Unassembled WGS sequence"/>
</dbReference>
<keyword evidence="1" id="KW-0812">Transmembrane</keyword>
<feature type="transmembrane region" description="Helical" evidence="1">
    <location>
        <begin position="142"/>
        <end position="160"/>
    </location>
</feature>
<proteinExistence type="predicted"/>
<reference evidence="2 3" key="1">
    <citation type="journal article" date="2024" name="J Genomics">
        <title>Draft genome sequencing and assembly of Favolaschia claudopus CIRM-BRFM 2984 isolated from oak limbs.</title>
        <authorList>
            <person name="Navarro D."/>
            <person name="Drula E."/>
            <person name="Chaduli D."/>
            <person name="Cazenave R."/>
            <person name="Ahrendt S."/>
            <person name="Wang J."/>
            <person name="Lipzen A."/>
            <person name="Daum C."/>
            <person name="Barry K."/>
            <person name="Grigoriev I.V."/>
            <person name="Favel A."/>
            <person name="Rosso M.N."/>
            <person name="Martin F."/>
        </authorList>
    </citation>
    <scope>NUCLEOTIDE SEQUENCE [LARGE SCALE GENOMIC DNA]</scope>
    <source>
        <strain evidence="2 3">CIRM-BRFM 2984</strain>
    </source>
</reference>
<dbReference type="AlphaFoldDB" id="A0AAW0DFT2"/>
<feature type="transmembrane region" description="Helical" evidence="1">
    <location>
        <begin position="112"/>
        <end position="130"/>
    </location>
</feature>
<dbReference type="EMBL" id="JAWWNJ010000008">
    <property type="protein sequence ID" value="KAK7050197.1"/>
    <property type="molecule type" value="Genomic_DNA"/>
</dbReference>
<keyword evidence="3" id="KW-1185">Reference proteome</keyword>
<protein>
    <submittedName>
        <fullName evidence="2">Uncharacterized protein</fullName>
    </submittedName>
</protein>
<evidence type="ECO:0000256" key="1">
    <source>
        <dbReference type="SAM" id="Phobius"/>
    </source>
</evidence>
<organism evidence="2 3">
    <name type="scientific">Favolaschia claudopus</name>
    <dbReference type="NCBI Taxonomy" id="2862362"/>
    <lineage>
        <taxon>Eukaryota</taxon>
        <taxon>Fungi</taxon>
        <taxon>Dikarya</taxon>
        <taxon>Basidiomycota</taxon>
        <taxon>Agaricomycotina</taxon>
        <taxon>Agaricomycetes</taxon>
        <taxon>Agaricomycetidae</taxon>
        <taxon>Agaricales</taxon>
        <taxon>Marasmiineae</taxon>
        <taxon>Mycenaceae</taxon>
        <taxon>Favolaschia</taxon>
    </lineage>
</organism>
<sequence length="258" mass="28795">MRAKLYIGVLYREASESIMGRIRTRWVGIISYKVRILVLSGITRRPLLAGCYPLGDTIPTLAGSWFIYHSSVVAVPRLFAFYALPPLVMCGSTILAFGHRNAPILSIFMRDGFFWFLSLVALRVAEIIIWNRGRVTLAEIPVVPGTAATAIISARVILNLKQMTSEPSHSVVSGETAVGTELEYRKYRCLVYQQYALLKQSERRASEKVAPRPPIEMMTMATAIAIPTIVAELHAAVNVFMWTTMRTLNRGLSVHARL</sequence>
<evidence type="ECO:0000313" key="3">
    <source>
        <dbReference type="Proteomes" id="UP001362999"/>
    </source>
</evidence>
<keyword evidence="1" id="KW-1133">Transmembrane helix</keyword>